<feature type="domain" description="DUF7823" evidence="2">
    <location>
        <begin position="162"/>
        <end position="292"/>
    </location>
</feature>
<proteinExistence type="predicted"/>
<dbReference type="Pfam" id="PF25136">
    <property type="entry name" value="DUF7823"/>
    <property type="match status" value="1"/>
</dbReference>
<organism evidence="3 4">
    <name type="scientific">Xenorhabdus thuongxuanensis</name>
    <dbReference type="NCBI Taxonomy" id="1873484"/>
    <lineage>
        <taxon>Bacteria</taxon>
        <taxon>Pseudomonadati</taxon>
        <taxon>Pseudomonadota</taxon>
        <taxon>Gammaproteobacteria</taxon>
        <taxon>Enterobacterales</taxon>
        <taxon>Morganellaceae</taxon>
        <taxon>Xenorhabdus</taxon>
    </lineage>
</organism>
<dbReference type="AlphaFoldDB" id="A0A1Q5TSI4"/>
<dbReference type="Proteomes" id="UP000186277">
    <property type="component" value="Unassembled WGS sequence"/>
</dbReference>
<keyword evidence="4" id="KW-1185">Reference proteome</keyword>
<dbReference type="InterPro" id="IPR056725">
    <property type="entry name" value="DUF7823"/>
</dbReference>
<evidence type="ECO:0000259" key="1">
    <source>
        <dbReference type="Pfam" id="PF11195"/>
    </source>
</evidence>
<dbReference type="Pfam" id="PF11195">
    <property type="entry name" value="Tad2-like"/>
    <property type="match status" value="1"/>
</dbReference>
<name>A0A1Q5TSI4_9GAMM</name>
<evidence type="ECO:0000259" key="2">
    <source>
        <dbReference type="Pfam" id="PF25136"/>
    </source>
</evidence>
<accession>A0A1Q5TSI4</accession>
<dbReference type="EMBL" id="MKGR01000027">
    <property type="protein sequence ID" value="OKP03185.1"/>
    <property type="molecule type" value="Genomic_DNA"/>
</dbReference>
<feature type="domain" description="Thoeris anti-defense 2-like" evidence="1">
    <location>
        <begin position="42"/>
        <end position="113"/>
    </location>
</feature>
<reference evidence="3 4" key="1">
    <citation type="submission" date="2016-09" db="EMBL/GenBank/DDBJ databases">
        <title>Xenorhabdus thuongxuanensis sp. nov. and Xenorhabdus eapokensis sp. nov., isolated from Steinernema species.</title>
        <authorList>
            <person name="Kaempfer P."/>
            <person name="Tobias N.J."/>
            <person name="Phan Ke L."/>
            <person name="Bode H.B."/>
            <person name="Glaeser S.P."/>
        </authorList>
    </citation>
    <scope>NUCLEOTIDE SEQUENCE [LARGE SCALE GENOMIC DNA]</scope>
    <source>
        <strain evidence="3 4">30TX1</strain>
    </source>
</reference>
<protein>
    <submittedName>
        <fullName evidence="3">Uncharacterized protein</fullName>
    </submittedName>
</protein>
<gene>
    <name evidence="3" type="ORF">Xentx_03033</name>
</gene>
<dbReference type="InterPro" id="IPR021361">
    <property type="entry name" value="Tad2-like_dom"/>
</dbReference>
<evidence type="ECO:0000313" key="3">
    <source>
        <dbReference type="EMBL" id="OKP03185.1"/>
    </source>
</evidence>
<sequence length="295" mass="34103">MSKLNKPENMNASLKWLSSLDRYQYQFDGFNGDVTVTAPIGSFAWALSHVYVRKQLLYRTGWHVPKEHIRLSHQSVANSEGDGSAYIEKSDKDGYWLPWKPTQEDLMAYDWKIMIPELYWISFDLKIGSYSNHGGEAFYGGYTTEEIGEIGKMNVYWDLNNNVGTLSNIQNKTIFKEITGFVNSRGFEFGLGLDGSESIEPYSYILILIVSCNEDNCQKTVELLSKDLYVTVDDRIYELYVDKRLFYPKVNGNTIMVLYESETRQVNASDVWELNKMMDGNIGRTKHFRLSWLDK</sequence>
<comment type="caution">
    <text evidence="3">The sequence shown here is derived from an EMBL/GenBank/DDBJ whole genome shotgun (WGS) entry which is preliminary data.</text>
</comment>
<dbReference type="OrthoDB" id="9806476at2"/>
<dbReference type="RefSeq" id="WP_074021150.1">
    <property type="nucleotide sequence ID" value="NZ_CAWMWP010000051.1"/>
</dbReference>
<evidence type="ECO:0000313" key="4">
    <source>
        <dbReference type="Proteomes" id="UP000186277"/>
    </source>
</evidence>